<dbReference type="InterPro" id="IPR013762">
    <property type="entry name" value="Integrase-like_cat_sf"/>
</dbReference>
<dbReference type="PANTHER" id="PTHR30629:SF2">
    <property type="entry name" value="PROPHAGE INTEGRASE INTS-RELATED"/>
    <property type="match status" value="1"/>
</dbReference>
<organism evidence="8 9">
    <name type="scientific">Candidatus Desulfosporosinus infrequens</name>
    <dbReference type="NCBI Taxonomy" id="2043169"/>
    <lineage>
        <taxon>Bacteria</taxon>
        <taxon>Bacillati</taxon>
        <taxon>Bacillota</taxon>
        <taxon>Clostridia</taxon>
        <taxon>Eubacteriales</taxon>
        <taxon>Desulfitobacteriaceae</taxon>
        <taxon>Desulfosporosinus</taxon>
    </lineage>
</organism>
<dbReference type="SUPFAM" id="SSF56349">
    <property type="entry name" value="DNA breaking-rejoining enzymes"/>
    <property type="match status" value="1"/>
</dbReference>
<feature type="domain" description="Core-binding (CB)" evidence="7">
    <location>
        <begin position="102"/>
        <end position="183"/>
    </location>
</feature>
<dbReference type="GO" id="GO:0003677">
    <property type="term" value="F:DNA binding"/>
    <property type="evidence" value="ECO:0007669"/>
    <property type="project" value="UniProtKB-UniRule"/>
</dbReference>
<reference evidence="9" key="1">
    <citation type="submission" date="2018-02" db="EMBL/GenBank/DDBJ databases">
        <authorList>
            <person name="Hausmann B."/>
        </authorList>
    </citation>
    <scope>NUCLEOTIDE SEQUENCE [LARGE SCALE GENOMIC DNA]</scope>
    <source>
        <strain evidence="9">Peat soil MAG SbF1</strain>
    </source>
</reference>
<dbReference type="Gene3D" id="1.10.150.130">
    <property type="match status" value="1"/>
</dbReference>
<gene>
    <name evidence="8" type="ORF">SBF1_830005</name>
</gene>
<evidence type="ECO:0000256" key="3">
    <source>
        <dbReference type="ARBA" id="ARBA00023125"/>
    </source>
</evidence>
<keyword evidence="4" id="KW-0233">DNA recombination</keyword>
<dbReference type="InterPro" id="IPR010998">
    <property type="entry name" value="Integrase_recombinase_N"/>
</dbReference>
<dbReference type="OrthoDB" id="9801717at2"/>
<evidence type="ECO:0000259" key="7">
    <source>
        <dbReference type="PROSITE" id="PS51900"/>
    </source>
</evidence>
<dbReference type="GO" id="GO:0015074">
    <property type="term" value="P:DNA integration"/>
    <property type="evidence" value="ECO:0007669"/>
    <property type="project" value="UniProtKB-KW"/>
</dbReference>
<dbReference type="Gene3D" id="3.30.160.390">
    <property type="entry name" value="Integrase, DNA-binding domain"/>
    <property type="match status" value="1"/>
</dbReference>
<accession>A0A2U3LUC7</accession>
<dbReference type="Pfam" id="PF13356">
    <property type="entry name" value="Arm-DNA-bind_3"/>
    <property type="match status" value="1"/>
</dbReference>
<evidence type="ECO:0000313" key="8">
    <source>
        <dbReference type="EMBL" id="SPF55444.1"/>
    </source>
</evidence>
<dbReference type="Pfam" id="PF00589">
    <property type="entry name" value="Phage_integrase"/>
    <property type="match status" value="1"/>
</dbReference>
<evidence type="ECO:0000256" key="5">
    <source>
        <dbReference type="PROSITE-ProRule" id="PRU01248"/>
    </source>
</evidence>
<dbReference type="Gene3D" id="1.10.443.10">
    <property type="entry name" value="Intergrase catalytic core"/>
    <property type="match status" value="1"/>
</dbReference>
<protein>
    <submittedName>
        <fullName evidence="8">Putative Integrase family protein</fullName>
    </submittedName>
</protein>
<proteinExistence type="inferred from homology"/>
<dbReference type="InterPro" id="IPR044068">
    <property type="entry name" value="CB"/>
</dbReference>
<dbReference type="InterPro" id="IPR025166">
    <property type="entry name" value="Integrase_DNA_bind_dom"/>
</dbReference>
<dbReference type="InterPro" id="IPR050808">
    <property type="entry name" value="Phage_Integrase"/>
</dbReference>
<keyword evidence="2" id="KW-0229">DNA integration</keyword>
<dbReference type="InterPro" id="IPR011010">
    <property type="entry name" value="DNA_brk_join_enz"/>
</dbReference>
<dbReference type="Proteomes" id="UP000238916">
    <property type="component" value="Unassembled WGS sequence"/>
</dbReference>
<dbReference type="AlphaFoldDB" id="A0A2U3LUC7"/>
<sequence>MPKMKLTDKAVDRLPLSADGYVVYYDTKLTGFGVRVGSRSKMYFVHKRIGNIQIKVSIGKTALLTFEDAYEKALQILKDAAQGITPDDRVAEQSRIAEERKAETTTFREMFDDYCATRKKLKQDTKDHYLDKLTCYLSDWLTQPLLSITPAMVVAKHAEIGKKSKAQADHVFRVLRAVFNHAMEMHDNIFTRNPVKRLSSVNAWYNVPRKQTFTRPAQLAAFFDAVEGSPGLVADYMTCLLFTGIRSASEIARVEVSHVDFKEKCISLFDTKTREFLIVPVGGHVLKILKRRHDDAVAQGTPFLFYAFQEQAARNGRYVPKKAGGHIKDVRGTIKTIFEGTELAQITPHDMRRTFLTYADEIGISNVVQKRLVGHAISQDVTDGYKVLTLERLRKEVAKVERFILKNRRAAAVIA</sequence>
<dbReference type="InterPro" id="IPR038488">
    <property type="entry name" value="Integrase_DNA-bd_sf"/>
</dbReference>
<evidence type="ECO:0000256" key="1">
    <source>
        <dbReference type="ARBA" id="ARBA00008857"/>
    </source>
</evidence>
<comment type="similarity">
    <text evidence="1">Belongs to the 'phage' integrase family.</text>
</comment>
<keyword evidence="3 5" id="KW-0238">DNA-binding</keyword>
<evidence type="ECO:0000313" key="9">
    <source>
        <dbReference type="Proteomes" id="UP000238916"/>
    </source>
</evidence>
<dbReference type="GO" id="GO:0006310">
    <property type="term" value="P:DNA recombination"/>
    <property type="evidence" value="ECO:0007669"/>
    <property type="project" value="UniProtKB-KW"/>
</dbReference>
<evidence type="ECO:0000259" key="6">
    <source>
        <dbReference type="PROSITE" id="PS51898"/>
    </source>
</evidence>
<dbReference type="EMBL" id="OMOF01000812">
    <property type="protein sequence ID" value="SPF55444.1"/>
    <property type="molecule type" value="Genomic_DNA"/>
</dbReference>
<dbReference type="InterPro" id="IPR002104">
    <property type="entry name" value="Integrase_catalytic"/>
</dbReference>
<dbReference type="PROSITE" id="PS51900">
    <property type="entry name" value="CB"/>
    <property type="match status" value="1"/>
</dbReference>
<dbReference type="PROSITE" id="PS51898">
    <property type="entry name" value="TYR_RECOMBINASE"/>
    <property type="match status" value="1"/>
</dbReference>
<feature type="domain" description="Tyr recombinase" evidence="6">
    <location>
        <begin position="208"/>
        <end position="398"/>
    </location>
</feature>
<dbReference type="PANTHER" id="PTHR30629">
    <property type="entry name" value="PROPHAGE INTEGRASE"/>
    <property type="match status" value="1"/>
</dbReference>
<evidence type="ECO:0000256" key="4">
    <source>
        <dbReference type="ARBA" id="ARBA00023172"/>
    </source>
</evidence>
<name>A0A2U3LUC7_9FIRM</name>
<evidence type="ECO:0000256" key="2">
    <source>
        <dbReference type="ARBA" id="ARBA00022908"/>
    </source>
</evidence>